<dbReference type="GO" id="GO:0004303">
    <property type="term" value="F:estradiol 17-beta-dehydrogenase [NAD(P)+] activity"/>
    <property type="evidence" value="ECO:0007669"/>
    <property type="project" value="TreeGrafter"/>
</dbReference>
<reference evidence="3" key="1">
    <citation type="submission" date="2025-08" db="UniProtKB">
        <authorList>
            <consortium name="RefSeq"/>
        </authorList>
    </citation>
    <scope>IDENTIFICATION</scope>
</reference>
<dbReference type="SUPFAM" id="SSF51735">
    <property type="entry name" value="NAD(P)-binding Rossmann-fold domains"/>
    <property type="match status" value="1"/>
</dbReference>
<name>A0A8B7YP56_ACAPL</name>
<dbReference type="InterPro" id="IPR002347">
    <property type="entry name" value="SDR_fam"/>
</dbReference>
<dbReference type="RefSeq" id="XP_022094230.1">
    <property type="nucleotide sequence ID" value="XM_022238538.1"/>
</dbReference>
<dbReference type="InterPro" id="IPR020904">
    <property type="entry name" value="Sc_DH/Rdtase_CS"/>
</dbReference>
<keyword evidence="1" id="KW-0560">Oxidoreductase</keyword>
<dbReference type="InterPro" id="IPR036291">
    <property type="entry name" value="NAD(P)-bd_dom_sf"/>
</dbReference>
<dbReference type="OMA" id="DGGQARW"/>
<dbReference type="GO" id="GO:0006706">
    <property type="term" value="P:steroid catabolic process"/>
    <property type="evidence" value="ECO:0007669"/>
    <property type="project" value="TreeGrafter"/>
</dbReference>
<dbReference type="PANTHER" id="PTHR43658">
    <property type="entry name" value="SHORT-CHAIN DEHYDROGENASE/REDUCTASE"/>
    <property type="match status" value="1"/>
</dbReference>
<dbReference type="Gene3D" id="3.40.50.720">
    <property type="entry name" value="NAD(P)-binding Rossmann-like Domain"/>
    <property type="match status" value="1"/>
</dbReference>
<dbReference type="OrthoDB" id="47007at2759"/>
<dbReference type="KEGG" id="aplc:110981188"/>
<dbReference type="Pfam" id="PF13561">
    <property type="entry name" value="adh_short_C2"/>
    <property type="match status" value="1"/>
</dbReference>
<dbReference type="GO" id="GO:0005829">
    <property type="term" value="C:cytosol"/>
    <property type="evidence" value="ECO:0007669"/>
    <property type="project" value="TreeGrafter"/>
</dbReference>
<proteinExistence type="predicted"/>
<protein>
    <submittedName>
        <fullName evidence="3">17-beta-hydroxysteroid dehydrogenase 14-like</fullName>
    </submittedName>
</protein>
<sequence>MASSSLRYQDKVVLITGGSKGLGEAAVREFVKAGSKVAFCARGVEVGKALEVELNKVGPGECFFIQCDVFKEDDIKRTVEQTVEKYKRLDCLINNAGWHPPEMKIDDVTAEHFKWLNDLNVINPFIFSKHALPHLRKTKGNIINISSLVAKIGQTHAVPYVTTKGAIDAMTRAMAVDEAQYEVRVNTISPGNFWTPLWDEFSQASADTKAFIQRGAEAQLIGRFGKPEESGKMCLFIAAEATFCTGHDFVMSGGSDLDYGCKTRVKGRTSIFE</sequence>
<dbReference type="FunFam" id="3.40.50.720:FF:000084">
    <property type="entry name" value="Short-chain dehydrogenase reductase"/>
    <property type="match status" value="1"/>
</dbReference>
<accession>A0A8B7YP56</accession>
<dbReference type="GeneID" id="110981188"/>
<evidence type="ECO:0000313" key="3">
    <source>
        <dbReference type="RefSeq" id="XP_022094230.1"/>
    </source>
</evidence>
<dbReference type="PANTHER" id="PTHR43658:SF8">
    <property type="entry name" value="17-BETA-HYDROXYSTEROID DEHYDROGENASE 14-RELATED"/>
    <property type="match status" value="1"/>
</dbReference>
<evidence type="ECO:0000313" key="2">
    <source>
        <dbReference type="Proteomes" id="UP000694845"/>
    </source>
</evidence>
<keyword evidence="2" id="KW-1185">Reference proteome</keyword>
<dbReference type="PRINTS" id="PR00081">
    <property type="entry name" value="GDHRDH"/>
</dbReference>
<dbReference type="PRINTS" id="PR00080">
    <property type="entry name" value="SDRFAMILY"/>
</dbReference>
<gene>
    <name evidence="3" type="primary">LOC110981188</name>
</gene>
<dbReference type="AlphaFoldDB" id="A0A8B7YP56"/>
<organism evidence="2 3">
    <name type="scientific">Acanthaster planci</name>
    <name type="common">Crown-of-thorns starfish</name>
    <dbReference type="NCBI Taxonomy" id="133434"/>
    <lineage>
        <taxon>Eukaryota</taxon>
        <taxon>Metazoa</taxon>
        <taxon>Echinodermata</taxon>
        <taxon>Eleutherozoa</taxon>
        <taxon>Asterozoa</taxon>
        <taxon>Asteroidea</taxon>
        <taxon>Valvatacea</taxon>
        <taxon>Valvatida</taxon>
        <taxon>Acanthasteridae</taxon>
        <taxon>Acanthaster</taxon>
    </lineage>
</organism>
<dbReference type="PROSITE" id="PS00061">
    <property type="entry name" value="ADH_SHORT"/>
    <property type="match status" value="1"/>
</dbReference>
<evidence type="ECO:0000256" key="1">
    <source>
        <dbReference type="ARBA" id="ARBA00023002"/>
    </source>
</evidence>
<dbReference type="Proteomes" id="UP000694845">
    <property type="component" value="Unplaced"/>
</dbReference>